<dbReference type="Pfam" id="PF08616">
    <property type="entry name" value="SPA"/>
    <property type="match status" value="1"/>
</dbReference>
<evidence type="ECO:0000313" key="4">
    <source>
        <dbReference type="Proteomes" id="UP000027073"/>
    </source>
</evidence>
<name>A0A067NY75_PLEO1</name>
<dbReference type="STRING" id="1137138.A0A067NY75"/>
<feature type="compositionally biased region" description="Basic and acidic residues" evidence="1">
    <location>
        <begin position="223"/>
        <end position="236"/>
    </location>
</feature>
<feature type="region of interest" description="Disordered" evidence="1">
    <location>
        <begin position="279"/>
        <end position="327"/>
    </location>
</feature>
<protein>
    <recommendedName>
        <fullName evidence="2">UDENN domain-containing protein</fullName>
    </recommendedName>
</protein>
<feature type="region of interest" description="Disordered" evidence="1">
    <location>
        <begin position="781"/>
        <end position="813"/>
    </location>
</feature>
<evidence type="ECO:0000313" key="3">
    <source>
        <dbReference type="EMBL" id="KDQ31930.1"/>
    </source>
</evidence>
<dbReference type="Proteomes" id="UP000027073">
    <property type="component" value="Unassembled WGS sequence"/>
</dbReference>
<dbReference type="PANTHER" id="PTHR28245">
    <property type="entry name" value="ARF3-INTERACTING PROTEIN 1"/>
    <property type="match status" value="1"/>
</dbReference>
<dbReference type="GO" id="GO:0005886">
    <property type="term" value="C:plasma membrane"/>
    <property type="evidence" value="ECO:0007669"/>
    <property type="project" value="TreeGrafter"/>
</dbReference>
<dbReference type="InterPro" id="IPR037516">
    <property type="entry name" value="Tripartite_DENN"/>
</dbReference>
<feature type="region of interest" description="Disordered" evidence="1">
    <location>
        <begin position="189"/>
        <end position="262"/>
    </location>
</feature>
<dbReference type="InterPro" id="IPR012860">
    <property type="entry name" value="Afi1_N"/>
</dbReference>
<accession>A0A067NY75</accession>
<evidence type="ECO:0000256" key="1">
    <source>
        <dbReference type="SAM" id="MobiDB-lite"/>
    </source>
</evidence>
<dbReference type="GO" id="GO:0051666">
    <property type="term" value="P:actin cortical patch localization"/>
    <property type="evidence" value="ECO:0007669"/>
    <property type="project" value="TreeGrafter"/>
</dbReference>
<feature type="domain" description="UDENN" evidence="2">
    <location>
        <begin position="8"/>
        <end position="644"/>
    </location>
</feature>
<feature type="region of interest" description="Disordered" evidence="1">
    <location>
        <begin position="533"/>
        <end position="553"/>
    </location>
</feature>
<reference evidence="4" key="1">
    <citation type="journal article" date="2014" name="Proc. Natl. Acad. Sci. U.S.A.">
        <title>Extensive sampling of basidiomycete genomes demonstrates inadequacy of the white-rot/brown-rot paradigm for wood decay fungi.</title>
        <authorList>
            <person name="Riley R."/>
            <person name="Salamov A.A."/>
            <person name="Brown D.W."/>
            <person name="Nagy L.G."/>
            <person name="Floudas D."/>
            <person name="Held B.W."/>
            <person name="Levasseur A."/>
            <person name="Lombard V."/>
            <person name="Morin E."/>
            <person name="Otillar R."/>
            <person name="Lindquist E.A."/>
            <person name="Sun H."/>
            <person name="LaButti K.M."/>
            <person name="Schmutz J."/>
            <person name="Jabbour D."/>
            <person name="Luo H."/>
            <person name="Baker S.E."/>
            <person name="Pisabarro A.G."/>
            <person name="Walton J.D."/>
            <person name="Blanchette R.A."/>
            <person name="Henrissat B."/>
            <person name="Martin F."/>
            <person name="Cullen D."/>
            <person name="Hibbett D.S."/>
            <person name="Grigoriev I.V."/>
        </authorList>
    </citation>
    <scope>NUCLEOTIDE SEQUENCE [LARGE SCALE GENOMIC DNA]</scope>
    <source>
        <strain evidence="4">PC15</strain>
    </source>
</reference>
<dbReference type="VEuPathDB" id="FungiDB:PLEOSDRAFT_1062011"/>
<dbReference type="PANTHER" id="PTHR28245:SF1">
    <property type="entry name" value="ARF3-INTERACTING PROTEIN 1"/>
    <property type="match status" value="1"/>
</dbReference>
<dbReference type="AlphaFoldDB" id="A0A067NY75"/>
<organism evidence="3 4">
    <name type="scientific">Pleurotus ostreatus (strain PC15)</name>
    <name type="common">Oyster mushroom</name>
    <dbReference type="NCBI Taxonomy" id="1137138"/>
    <lineage>
        <taxon>Eukaryota</taxon>
        <taxon>Fungi</taxon>
        <taxon>Dikarya</taxon>
        <taxon>Basidiomycota</taxon>
        <taxon>Agaricomycotina</taxon>
        <taxon>Agaricomycetes</taxon>
        <taxon>Agaricomycetidae</taxon>
        <taxon>Agaricales</taxon>
        <taxon>Pleurotineae</taxon>
        <taxon>Pleurotaceae</taxon>
        <taxon>Pleurotus</taxon>
    </lineage>
</organism>
<dbReference type="EMBL" id="KL198005">
    <property type="protein sequence ID" value="KDQ31930.1"/>
    <property type="molecule type" value="Genomic_DNA"/>
</dbReference>
<dbReference type="PROSITE" id="PS50211">
    <property type="entry name" value="DENN"/>
    <property type="match status" value="1"/>
</dbReference>
<proteinExistence type="predicted"/>
<feature type="compositionally biased region" description="Polar residues" evidence="1">
    <location>
        <begin position="237"/>
        <end position="249"/>
    </location>
</feature>
<dbReference type="InterPro" id="IPR052809">
    <property type="entry name" value="Actin_polarity_regulatory"/>
</dbReference>
<sequence length="813" mass="89453">MANANHCSFILLAEFDIDQGSQLTYQFPQPLGTDESLLATSMLPDGAEKQLEDWTIFFLNQTPFNTISPVLALETPEVNEPSLESEGSERPDLLYVLNLVRTRHDKAKRRGAEVKAMAICTRYPYIQIFKPILLLALDDYFANPSQDHLARLFDAINSMDLSGMPYLTRYEKMIMRSSERKDIFAEKFTNTIREPTPGPYKAQHRPTNSGESVSSFEEGILLRGKEQEAPGRRDRAGTTSSSASSNQHGVPQESPSDSSFSLGGSLVWVGEDSVGSETAVGSVETGSTVSLSTNSSTLVSGRGRRSTDASASSSSSSGPSSKLTISAPSPLTKDTHFFNTTLAYKGYKLPIKLPLATFAEEVGDYSLIPLIKMFSSHQLVSGPIHPHLHSSGPQTHPIILLFNALVTGKRIIFMGHGRPAGQVSSLVLSACAIGSGCGVVLRGFIERAFPYASLKNKDEWESIPAYIAGVTNLIFKTSGTWDILFDVATGQVLVHKDIHARWPASAAPAIGATPLVARSGTIKVEVALPPDEDATRSSAAKDSKDASSKADFAPKNDNADNLFIEDIRSAIEYHFGEGMVRMRFTEYVTRFVRLASRYEEETLGKTKIGYPTASFTDVPRPRLGSGMVFTDDASAMRELTANAYRMEAWRNTNTYANYVVDFAKAQASSSIKSFDVLHQLFRLRQAKNMSDTEAELIVRTIANNVRTYEQVVELLAYLAPHGGGLLYLSFGLFHQQEVVRDLTVDIFNELRSYAVGVTFLQALNHFQRYSYVRQAHARESRVAREQQQQLHPPPVSYTSSSRTPSNRSDASLV</sequence>
<feature type="compositionally biased region" description="Low complexity" evidence="1">
    <location>
        <begin position="308"/>
        <end position="321"/>
    </location>
</feature>
<dbReference type="OrthoDB" id="66409at2759"/>
<feature type="compositionally biased region" description="Polar residues" evidence="1">
    <location>
        <begin position="785"/>
        <end position="813"/>
    </location>
</feature>
<feature type="compositionally biased region" description="Polar residues" evidence="1">
    <location>
        <begin position="205"/>
        <end position="215"/>
    </location>
</feature>
<dbReference type="InParanoid" id="A0A067NY75"/>
<feature type="compositionally biased region" description="Low complexity" evidence="1">
    <location>
        <begin position="285"/>
        <end position="301"/>
    </location>
</feature>
<dbReference type="FunCoup" id="A0A067NY75">
    <property type="interactions" value="53"/>
</dbReference>
<dbReference type="HOGENOM" id="CLU_009044_1_0_1"/>
<evidence type="ECO:0000259" key="2">
    <source>
        <dbReference type="PROSITE" id="PS50211"/>
    </source>
</evidence>
<gene>
    <name evidence="3" type="ORF">PLEOSDRAFT_1062011</name>
</gene>
<dbReference type="Pfam" id="PF07792">
    <property type="entry name" value="Afi1"/>
    <property type="match status" value="1"/>
</dbReference>